<name>A0ABY4GR31_9BACI</name>
<evidence type="ECO:0008006" key="3">
    <source>
        <dbReference type="Google" id="ProtNLM"/>
    </source>
</evidence>
<dbReference type="EMBL" id="CP095071">
    <property type="protein sequence ID" value="UOQ86117.1"/>
    <property type="molecule type" value="Genomic_DNA"/>
</dbReference>
<dbReference type="RefSeq" id="WP_244746438.1">
    <property type="nucleotide sequence ID" value="NZ_CP095071.1"/>
</dbReference>
<proteinExistence type="predicted"/>
<evidence type="ECO:0000313" key="2">
    <source>
        <dbReference type="Proteomes" id="UP000831537"/>
    </source>
</evidence>
<evidence type="ECO:0000313" key="1">
    <source>
        <dbReference type="EMBL" id="UOQ86117.1"/>
    </source>
</evidence>
<organism evidence="1 2">
    <name type="scientific">Gracilibacillus salinarum</name>
    <dbReference type="NCBI Taxonomy" id="2932255"/>
    <lineage>
        <taxon>Bacteria</taxon>
        <taxon>Bacillati</taxon>
        <taxon>Bacillota</taxon>
        <taxon>Bacilli</taxon>
        <taxon>Bacillales</taxon>
        <taxon>Bacillaceae</taxon>
        <taxon>Gracilibacillus</taxon>
    </lineage>
</organism>
<dbReference type="Proteomes" id="UP000831537">
    <property type="component" value="Chromosome"/>
</dbReference>
<gene>
    <name evidence="1" type="ORF">MUN87_04250</name>
</gene>
<accession>A0ABY4GR31</accession>
<protein>
    <recommendedName>
        <fullName evidence="3">Fur-regulated basic protein FbpA</fullName>
    </recommendedName>
</protein>
<sequence length="55" mass="6912">MRTNDNFNRHSVTEKQFLRSMQQMTEWQVRHYQTEIAEQFHIPLHKTQRMPKIRK</sequence>
<keyword evidence="2" id="KW-1185">Reference proteome</keyword>
<reference evidence="1 2" key="1">
    <citation type="submission" date="2022-04" db="EMBL/GenBank/DDBJ databases">
        <title>Gracilibacillus sp. isolated from saltern.</title>
        <authorList>
            <person name="Won M."/>
            <person name="Lee C.-M."/>
            <person name="Woen H.-Y."/>
            <person name="Kwon S.-W."/>
        </authorList>
    </citation>
    <scope>NUCLEOTIDE SEQUENCE [LARGE SCALE GENOMIC DNA]</scope>
    <source>
        <strain evidence="1 2">SSPM10-3</strain>
    </source>
</reference>